<evidence type="ECO:0000256" key="1">
    <source>
        <dbReference type="ARBA" id="ARBA00008791"/>
    </source>
</evidence>
<keyword evidence="4" id="KW-1185">Reference proteome</keyword>
<accession>A0ABW3YCB6</accession>
<feature type="domain" description="UspA" evidence="2">
    <location>
        <begin position="164"/>
        <end position="297"/>
    </location>
</feature>
<comment type="caution">
    <text evidence="3">The sequence shown here is derived from an EMBL/GenBank/DDBJ whole genome shotgun (WGS) entry which is preliminary data.</text>
</comment>
<dbReference type="InterPro" id="IPR014729">
    <property type="entry name" value="Rossmann-like_a/b/a_fold"/>
</dbReference>
<dbReference type="EMBL" id="JBHTMP010000009">
    <property type="protein sequence ID" value="MFD1321050.1"/>
    <property type="molecule type" value="Genomic_DNA"/>
</dbReference>
<dbReference type="PRINTS" id="PR01438">
    <property type="entry name" value="UNVRSLSTRESS"/>
</dbReference>
<comment type="similarity">
    <text evidence="1">Belongs to the universal stress protein A family.</text>
</comment>
<dbReference type="InterPro" id="IPR006016">
    <property type="entry name" value="UspA"/>
</dbReference>
<dbReference type="SUPFAM" id="SSF52402">
    <property type="entry name" value="Adenine nucleotide alpha hydrolases-like"/>
    <property type="match status" value="2"/>
</dbReference>
<dbReference type="PANTHER" id="PTHR46268:SF6">
    <property type="entry name" value="UNIVERSAL STRESS PROTEIN UP12"/>
    <property type="match status" value="1"/>
</dbReference>
<dbReference type="Pfam" id="PF00582">
    <property type="entry name" value="Usp"/>
    <property type="match status" value="2"/>
</dbReference>
<gene>
    <name evidence="3" type="ORF">ACFQ4H_08115</name>
</gene>
<reference evidence="4" key="1">
    <citation type="journal article" date="2019" name="Int. J. Syst. Evol. Microbiol.">
        <title>The Global Catalogue of Microorganisms (GCM) 10K type strain sequencing project: providing services to taxonomists for standard genome sequencing and annotation.</title>
        <authorList>
            <consortium name="The Broad Institute Genomics Platform"/>
            <consortium name="The Broad Institute Genome Sequencing Center for Infectious Disease"/>
            <person name="Wu L."/>
            <person name="Ma J."/>
        </authorList>
    </citation>
    <scope>NUCLEOTIDE SEQUENCE [LARGE SCALE GENOMIC DNA]</scope>
    <source>
        <strain evidence="4">JCM 31037</strain>
    </source>
</reference>
<dbReference type="PANTHER" id="PTHR46268">
    <property type="entry name" value="STRESS RESPONSE PROTEIN NHAX"/>
    <property type="match status" value="1"/>
</dbReference>
<dbReference type="Proteomes" id="UP001597260">
    <property type="component" value="Unassembled WGS sequence"/>
</dbReference>
<evidence type="ECO:0000313" key="3">
    <source>
        <dbReference type="EMBL" id="MFD1321050.1"/>
    </source>
</evidence>
<evidence type="ECO:0000313" key="4">
    <source>
        <dbReference type="Proteomes" id="UP001597260"/>
    </source>
</evidence>
<name>A0ABW3YCB6_9ACTN</name>
<dbReference type="RefSeq" id="WP_377568781.1">
    <property type="nucleotide sequence ID" value="NZ_JBHTMP010000009.1"/>
</dbReference>
<dbReference type="InterPro" id="IPR006015">
    <property type="entry name" value="Universal_stress_UspA"/>
</dbReference>
<evidence type="ECO:0000259" key="2">
    <source>
        <dbReference type="Pfam" id="PF00582"/>
    </source>
</evidence>
<feature type="domain" description="UspA" evidence="2">
    <location>
        <begin position="13"/>
        <end position="152"/>
    </location>
</feature>
<sequence>MITGRTPSGTPHPILVGYDGSDGSRAAVAWALDEGARSGAPVVLAYAFEWMTTAGWIGPGIGVGVWPDDVARKEIESLLRETVAEAARTHPGVDVRGELLDGPPAPLLQDRSAKASVVVLGSRGHGGFAGLLAGSTTVSVSAHAHCPVVVVRDPEPVGSARPGPVVVGVDGSEESLLALDFALDRADGWKVPVRVIRVWAPPAAKWHPPEADLARITDSELAAVQEMLIAWREKYPGVTITPEVIIEQPTSALIKASVDARLIVVGSRGRGGFRGMLLGSVSQQLMQHSQCPVAVVRELPAP</sequence>
<protein>
    <submittedName>
        <fullName evidence="3">Universal stress protein</fullName>
    </submittedName>
</protein>
<organism evidence="3 4">
    <name type="scientific">Micromonospora sonneratiae</name>
    <dbReference type="NCBI Taxonomy" id="1184706"/>
    <lineage>
        <taxon>Bacteria</taxon>
        <taxon>Bacillati</taxon>
        <taxon>Actinomycetota</taxon>
        <taxon>Actinomycetes</taxon>
        <taxon>Micromonosporales</taxon>
        <taxon>Micromonosporaceae</taxon>
        <taxon>Micromonospora</taxon>
    </lineage>
</organism>
<proteinExistence type="inferred from homology"/>
<dbReference type="Gene3D" id="3.40.50.620">
    <property type="entry name" value="HUPs"/>
    <property type="match status" value="2"/>
</dbReference>